<evidence type="ECO:0000313" key="1">
    <source>
        <dbReference type="EMBL" id="KAG0586879.1"/>
    </source>
</evidence>
<evidence type="ECO:0000313" key="2">
    <source>
        <dbReference type="Proteomes" id="UP000822688"/>
    </source>
</evidence>
<accession>A0A8T0IV95</accession>
<protein>
    <submittedName>
        <fullName evidence="1">Uncharacterized protein</fullName>
    </submittedName>
</protein>
<proteinExistence type="predicted"/>
<dbReference type="EMBL" id="CM026422">
    <property type="protein sequence ID" value="KAG0586879.1"/>
    <property type="molecule type" value="Genomic_DNA"/>
</dbReference>
<keyword evidence="2" id="KW-1185">Reference proteome</keyword>
<organism evidence="1 2">
    <name type="scientific">Ceratodon purpureus</name>
    <name type="common">Fire moss</name>
    <name type="synonym">Dicranum purpureum</name>
    <dbReference type="NCBI Taxonomy" id="3225"/>
    <lineage>
        <taxon>Eukaryota</taxon>
        <taxon>Viridiplantae</taxon>
        <taxon>Streptophyta</taxon>
        <taxon>Embryophyta</taxon>
        <taxon>Bryophyta</taxon>
        <taxon>Bryophytina</taxon>
        <taxon>Bryopsida</taxon>
        <taxon>Dicranidae</taxon>
        <taxon>Pseudoditrichales</taxon>
        <taxon>Ditrichaceae</taxon>
        <taxon>Ceratodon</taxon>
    </lineage>
</organism>
<comment type="caution">
    <text evidence="1">The sequence shown here is derived from an EMBL/GenBank/DDBJ whole genome shotgun (WGS) entry which is preliminary data.</text>
</comment>
<name>A0A8T0IV95_CERPU</name>
<sequence length="113" mass="12432">MHQPQIKVGLTLKTTWQLCTWNYPAQNLSSCKKMISCHEMQPSSALMQKYISLTLHVLKSRNKQIRPTSRAHVSIADANPIPGPPGAEMRLGLGLGTVRQLSPSSLQEGRPSA</sequence>
<dbReference type="Proteomes" id="UP000822688">
    <property type="component" value="Chromosome 2"/>
</dbReference>
<reference evidence="1" key="1">
    <citation type="submission" date="2020-06" db="EMBL/GenBank/DDBJ databases">
        <title>WGS assembly of Ceratodon purpureus strain R40.</title>
        <authorList>
            <person name="Carey S.B."/>
            <person name="Jenkins J."/>
            <person name="Shu S."/>
            <person name="Lovell J.T."/>
            <person name="Sreedasyam A."/>
            <person name="Maumus F."/>
            <person name="Tiley G.P."/>
            <person name="Fernandez-Pozo N."/>
            <person name="Barry K."/>
            <person name="Chen C."/>
            <person name="Wang M."/>
            <person name="Lipzen A."/>
            <person name="Daum C."/>
            <person name="Saski C.A."/>
            <person name="Payton A.C."/>
            <person name="Mcbreen J.C."/>
            <person name="Conrad R.E."/>
            <person name="Kollar L.M."/>
            <person name="Olsson S."/>
            <person name="Huttunen S."/>
            <person name="Landis J.B."/>
            <person name="Wickett N.J."/>
            <person name="Johnson M.G."/>
            <person name="Rensing S.A."/>
            <person name="Grimwood J."/>
            <person name="Schmutz J."/>
            <person name="Mcdaniel S.F."/>
        </authorList>
    </citation>
    <scope>NUCLEOTIDE SEQUENCE</scope>
    <source>
        <strain evidence="1">R40</strain>
    </source>
</reference>
<gene>
    <name evidence="1" type="ORF">KC19_2G124500</name>
</gene>
<dbReference type="AlphaFoldDB" id="A0A8T0IV95"/>